<evidence type="ECO:0008006" key="9">
    <source>
        <dbReference type="Google" id="ProtNLM"/>
    </source>
</evidence>
<dbReference type="InterPro" id="IPR002293">
    <property type="entry name" value="AA/rel_permease1"/>
</dbReference>
<feature type="transmembrane region" description="Helical" evidence="7">
    <location>
        <begin position="389"/>
        <end position="407"/>
    </location>
</feature>
<dbReference type="Gene3D" id="1.20.1740.10">
    <property type="entry name" value="Amino acid/polyamine transporter I"/>
    <property type="match status" value="1"/>
</dbReference>
<evidence type="ECO:0000256" key="7">
    <source>
        <dbReference type="SAM" id="Phobius"/>
    </source>
</evidence>
<feature type="transmembrane region" description="Helical" evidence="7">
    <location>
        <begin position="230"/>
        <end position="252"/>
    </location>
</feature>
<dbReference type="PANTHER" id="PTHR45826:SF2">
    <property type="entry name" value="AMINO ACID TRANSPORTER"/>
    <property type="match status" value="1"/>
</dbReference>
<feature type="transmembrane region" description="Helical" evidence="7">
    <location>
        <begin position="196"/>
        <end position="218"/>
    </location>
</feature>
<dbReference type="PIRSF" id="PIRSF006060">
    <property type="entry name" value="AA_transporter"/>
    <property type="match status" value="1"/>
</dbReference>
<feature type="transmembrane region" description="Helical" evidence="7">
    <location>
        <begin position="413"/>
        <end position="431"/>
    </location>
</feature>
<evidence type="ECO:0000256" key="3">
    <source>
        <dbReference type="ARBA" id="ARBA00022475"/>
    </source>
</evidence>
<name>A0A381T882_9ZZZZ</name>
<reference evidence="8" key="1">
    <citation type="submission" date="2018-05" db="EMBL/GenBank/DDBJ databases">
        <authorList>
            <person name="Lanie J.A."/>
            <person name="Ng W.-L."/>
            <person name="Kazmierczak K.M."/>
            <person name="Andrzejewski T.M."/>
            <person name="Davidsen T.M."/>
            <person name="Wayne K.J."/>
            <person name="Tettelin H."/>
            <person name="Glass J.I."/>
            <person name="Rusch D."/>
            <person name="Podicherti R."/>
            <person name="Tsui H.-C.T."/>
            <person name="Winkler M.E."/>
        </authorList>
    </citation>
    <scope>NUCLEOTIDE SEQUENCE</scope>
</reference>
<feature type="transmembrane region" description="Helical" evidence="7">
    <location>
        <begin position="349"/>
        <end position="369"/>
    </location>
</feature>
<keyword evidence="4 7" id="KW-0812">Transmembrane</keyword>
<evidence type="ECO:0000256" key="1">
    <source>
        <dbReference type="ARBA" id="ARBA00004651"/>
    </source>
</evidence>
<accession>A0A381T882</accession>
<feature type="transmembrane region" description="Helical" evidence="7">
    <location>
        <begin position="126"/>
        <end position="144"/>
    </location>
</feature>
<protein>
    <recommendedName>
        <fullName evidence="9">Amino acid permease/ SLC12A domain-containing protein</fullName>
    </recommendedName>
</protein>
<dbReference type="GO" id="GO:0022857">
    <property type="term" value="F:transmembrane transporter activity"/>
    <property type="evidence" value="ECO:0007669"/>
    <property type="project" value="InterPro"/>
</dbReference>
<feature type="transmembrane region" description="Helical" evidence="7">
    <location>
        <begin position="97"/>
        <end position="120"/>
    </location>
</feature>
<evidence type="ECO:0000256" key="6">
    <source>
        <dbReference type="ARBA" id="ARBA00023136"/>
    </source>
</evidence>
<dbReference type="InterPro" id="IPR044566">
    <property type="entry name" value="RMV1-like"/>
</dbReference>
<keyword evidence="3" id="KW-1003">Cell membrane</keyword>
<gene>
    <name evidence="8" type="ORF">METZ01_LOCUS65240</name>
</gene>
<evidence type="ECO:0000256" key="2">
    <source>
        <dbReference type="ARBA" id="ARBA00022448"/>
    </source>
</evidence>
<dbReference type="AlphaFoldDB" id="A0A381T882"/>
<feature type="transmembrane region" description="Helical" evidence="7">
    <location>
        <begin position="12"/>
        <end position="32"/>
    </location>
</feature>
<dbReference type="GO" id="GO:0005886">
    <property type="term" value="C:plasma membrane"/>
    <property type="evidence" value="ECO:0007669"/>
    <property type="project" value="UniProtKB-SubCell"/>
</dbReference>
<evidence type="ECO:0000256" key="5">
    <source>
        <dbReference type="ARBA" id="ARBA00022989"/>
    </source>
</evidence>
<comment type="subcellular location">
    <subcellularLocation>
        <location evidence="1">Cell membrane</location>
        <topology evidence="1">Multi-pass membrane protein</topology>
    </subcellularLocation>
</comment>
<sequence length="438" mass="49120">MISKRNPTKSKMKFWTTVSAMFVIYCGGPYGIEEVVAQSGPTLAIIGLLFMAVFWGIPGVLQNSELISAIPMEGGVYQWYKKSWGRYWGFQLGWLEWLTWMFDAALYPTLLAEYFIIFIWPEAPFPVAWGLTLSVIWLTVIVNIRGVEFVGPLFNILIWMQIIPIILLIYYGIGFINLDVYGSLHLPPETDLTTAVVFALIFGVWNFSGYSGLASAADEIEDTETNYPKALIMTLALSVVAYVIPLMIGIAVDPDWSQWNEAQLNLVALSLGGTAFAWWFNLAAQTSNFGLINGEMLLMSHLLKAISDDGHLPNIISKTNSKYGTPVGALVIQGLVLSIMTLGMNFVDLLVVGTWISIPLYIIGFFVFISLRYSQPNLPRPFKVSGGMIFPWITVIVPTSIALFIFIYTPDQYIFESIPLLLSGFVIYWVWNRFKSPK</sequence>
<feature type="transmembrane region" description="Helical" evidence="7">
    <location>
        <begin position="323"/>
        <end position="343"/>
    </location>
</feature>
<feature type="transmembrane region" description="Helical" evidence="7">
    <location>
        <begin position="264"/>
        <end position="284"/>
    </location>
</feature>
<dbReference type="EMBL" id="UINC01004177">
    <property type="protein sequence ID" value="SVA12386.1"/>
    <property type="molecule type" value="Genomic_DNA"/>
</dbReference>
<keyword evidence="2" id="KW-0813">Transport</keyword>
<dbReference type="Pfam" id="PF13520">
    <property type="entry name" value="AA_permease_2"/>
    <property type="match status" value="1"/>
</dbReference>
<evidence type="ECO:0000313" key="8">
    <source>
        <dbReference type="EMBL" id="SVA12386.1"/>
    </source>
</evidence>
<keyword evidence="5 7" id="KW-1133">Transmembrane helix</keyword>
<evidence type="ECO:0000256" key="4">
    <source>
        <dbReference type="ARBA" id="ARBA00022692"/>
    </source>
</evidence>
<feature type="transmembrane region" description="Helical" evidence="7">
    <location>
        <begin position="44"/>
        <end position="61"/>
    </location>
</feature>
<organism evidence="8">
    <name type="scientific">marine metagenome</name>
    <dbReference type="NCBI Taxonomy" id="408172"/>
    <lineage>
        <taxon>unclassified sequences</taxon>
        <taxon>metagenomes</taxon>
        <taxon>ecological metagenomes</taxon>
    </lineage>
</organism>
<dbReference type="PANTHER" id="PTHR45826">
    <property type="entry name" value="POLYAMINE TRANSPORTER PUT1"/>
    <property type="match status" value="1"/>
</dbReference>
<feature type="transmembrane region" description="Helical" evidence="7">
    <location>
        <begin position="156"/>
        <end position="176"/>
    </location>
</feature>
<keyword evidence="6 7" id="KW-0472">Membrane</keyword>
<proteinExistence type="predicted"/>